<dbReference type="InterPro" id="IPR036388">
    <property type="entry name" value="WH-like_DNA-bd_sf"/>
</dbReference>
<comment type="caution">
    <text evidence="4">The sequence shown here is derived from an EMBL/GenBank/DDBJ whole genome shotgun (WGS) entry which is preliminary data.</text>
</comment>
<dbReference type="InterPro" id="IPR036217">
    <property type="entry name" value="MethylDNA_cys_MeTrfase_DNAb"/>
</dbReference>
<sequence>MREPSPGGTILSDFYSRNAARLAAQYEQLEPKKVTTTGTGSSPSGSHRVIGSNGSLTGFGGGPEVRQALLDLERRHC</sequence>
<proteinExistence type="predicted"/>
<dbReference type="SUPFAM" id="SSF46767">
    <property type="entry name" value="Methylated DNA-protein cysteine methyltransferase, C-terminal domain"/>
    <property type="match status" value="1"/>
</dbReference>
<evidence type="ECO:0000256" key="1">
    <source>
        <dbReference type="ARBA" id="ARBA00022763"/>
    </source>
</evidence>
<dbReference type="Pfam" id="PF01035">
    <property type="entry name" value="DNA_binding_1"/>
    <property type="match status" value="1"/>
</dbReference>
<evidence type="ECO:0000313" key="4">
    <source>
        <dbReference type="EMBL" id="GBC61557.1"/>
    </source>
</evidence>
<gene>
    <name evidence="4" type="ORF">DENIS_2519</name>
</gene>
<reference evidence="5" key="1">
    <citation type="submission" date="2017-11" db="EMBL/GenBank/DDBJ databases">
        <authorList>
            <person name="Watanabe M."/>
            <person name="Kojima H."/>
        </authorList>
    </citation>
    <scope>NUCLEOTIDE SEQUENCE [LARGE SCALE GENOMIC DNA]</scope>
    <source>
        <strain evidence="5">Tokyo 01</strain>
    </source>
</reference>
<dbReference type="Proteomes" id="UP000288096">
    <property type="component" value="Unassembled WGS sequence"/>
</dbReference>
<name>A0A401FX37_9BACT</name>
<dbReference type="EMBL" id="BEXT01000001">
    <property type="protein sequence ID" value="GBC61557.1"/>
    <property type="molecule type" value="Genomic_DNA"/>
</dbReference>
<dbReference type="InterPro" id="IPR014048">
    <property type="entry name" value="MethylDNA_cys_MeTrfase_DNA-bd"/>
</dbReference>
<feature type="region of interest" description="Disordered" evidence="2">
    <location>
        <begin position="26"/>
        <end position="63"/>
    </location>
</feature>
<organism evidence="4 5">
    <name type="scientific">Desulfonema ishimotonii</name>
    <dbReference type="NCBI Taxonomy" id="45657"/>
    <lineage>
        <taxon>Bacteria</taxon>
        <taxon>Pseudomonadati</taxon>
        <taxon>Thermodesulfobacteriota</taxon>
        <taxon>Desulfobacteria</taxon>
        <taxon>Desulfobacterales</taxon>
        <taxon>Desulfococcaceae</taxon>
        <taxon>Desulfonema</taxon>
    </lineage>
</organism>
<feature type="domain" description="Methylated-DNA-[protein]-cysteine S-methyltransferase DNA binding" evidence="3">
    <location>
        <begin position="46"/>
        <end position="74"/>
    </location>
</feature>
<protein>
    <submittedName>
        <fullName evidence="4">Methylated-DNA--[protein]-cysteine S-methyltrans ferase</fullName>
    </submittedName>
</protein>
<dbReference type="RefSeq" id="WP_208022572.1">
    <property type="nucleotide sequence ID" value="NZ_BEXT01000001.1"/>
</dbReference>
<evidence type="ECO:0000259" key="3">
    <source>
        <dbReference type="Pfam" id="PF01035"/>
    </source>
</evidence>
<dbReference type="Gene3D" id="1.10.10.10">
    <property type="entry name" value="Winged helix-like DNA-binding domain superfamily/Winged helix DNA-binding domain"/>
    <property type="match status" value="1"/>
</dbReference>
<dbReference type="GO" id="GO:0006281">
    <property type="term" value="P:DNA repair"/>
    <property type="evidence" value="ECO:0007669"/>
    <property type="project" value="InterPro"/>
</dbReference>
<evidence type="ECO:0000256" key="2">
    <source>
        <dbReference type="SAM" id="MobiDB-lite"/>
    </source>
</evidence>
<keyword evidence="1" id="KW-0227">DNA damage</keyword>
<dbReference type="GO" id="GO:0003824">
    <property type="term" value="F:catalytic activity"/>
    <property type="evidence" value="ECO:0007669"/>
    <property type="project" value="InterPro"/>
</dbReference>
<accession>A0A401FX37</accession>
<dbReference type="AlphaFoldDB" id="A0A401FX37"/>
<reference evidence="5" key="2">
    <citation type="submission" date="2019-01" db="EMBL/GenBank/DDBJ databases">
        <title>Genome sequence of Desulfonema ishimotonii strain Tokyo 01.</title>
        <authorList>
            <person name="Fukui M."/>
        </authorList>
    </citation>
    <scope>NUCLEOTIDE SEQUENCE [LARGE SCALE GENOMIC DNA]</scope>
    <source>
        <strain evidence="5">Tokyo 01</strain>
    </source>
</reference>
<feature type="compositionally biased region" description="Low complexity" evidence="2">
    <location>
        <begin position="35"/>
        <end position="56"/>
    </location>
</feature>
<keyword evidence="5" id="KW-1185">Reference proteome</keyword>
<evidence type="ECO:0000313" key="5">
    <source>
        <dbReference type="Proteomes" id="UP000288096"/>
    </source>
</evidence>